<gene>
    <name evidence="1" type="ORF">BDM02DRAFT_2661218</name>
</gene>
<evidence type="ECO:0000313" key="2">
    <source>
        <dbReference type="Proteomes" id="UP000886501"/>
    </source>
</evidence>
<sequence>MSSVALARIYQQSFESHPHCTLAVTNGTFNALGDVVAQSVQLLTNTQRKEYHQSMYDPARTIRFFIFGFGMGPLIGRWNTFLERRFPLRIGRPSKLTNSSRASIVGLTKRVSSDQLLMAPTGLAIFLASMGLMEGRDAQHIRGKFQDLYGQAIIANWQVWPLAQLINFRFMPLAYRVPFQSICGVFWTLYLSSLNSVENAQQDRRDSIKNSSVSAR</sequence>
<proteinExistence type="predicted"/>
<evidence type="ECO:0000313" key="1">
    <source>
        <dbReference type="EMBL" id="KAF9647487.1"/>
    </source>
</evidence>
<dbReference type="Proteomes" id="UP000886501">
    <property type="component" value="Unassembled WGS sequence"/>
</dbReference>
<dbReference type="EMBL" id="MU118032">
    <property type="protein sequence ID" value="KAF9647487.1"/>
    <property type="molecule type" value="Genomic_DNA"/>
</dbReference>
<name>A0ACB6ZD35_THEGA</name>
<accession>A0ACB6ZD35</accession>
<keyword evidence="2" id="KW-1185">Reference proteome</keyword>
<reference evidence="1" key="2">
    <citation type="journal article" date="2020" name="Nat. Commun.">
        <title>Large-scale genome sequencing of mycorrhizal fungi provides insights into the early evolution of symbiotic traits.</title>
        <authorList>
            <person name="Miyauchi S."/>
            <person name="Kiss E."/>
            <person name="Kuo A."/>
            <person name="Drula E."/>
            <person name="Kohler A."/>
            <person name="Sanchez-Garcia M."/>
            <person name="Morin E."/>
            <person name="Andreopoulos B."/>
            <person name="Barry K.W."/>
            <person name="Bonito G."/>
            <person name="Buee M."/>
            <person name="Carver A."/>
            <person name="Chen C."/>
            <person name="Cichocki N."/>
            <person name="Clum A."/>
            <person name="Culley D."/>
            <person name="Crous P.W."/>
            <person name="Fauchery L."/>
            <person name="Girlanda M."/>
            <person name="Hayes R.D."/>
            <person name="Keri Z."/>
            <person name="LaButti K."/>
            <person name="Lipzen A."/>
            <person name="Lombard V."/>
            <person name="Magnuson J."/>
            <person name="Maillard F."/>
            <person name="Murat C."/>
            <person name="Nolan M."/>
            <person name="Ohm R.A."/>
            <person name="Pangilinan J."/>
            <person name="Pereira M.F."/>
            <person name="Perotto S."/>
            <person name="Peter M."/>
            <person name="Pfister S."/>
            <person name="Riley R."/>
            <person name="Sitrit Y."/>
            <person name="Stielow J.B."/>
            <person name="Szollosi G."/>
            <person name="Zifcakova L."/>
            <person name="Stursova M."/>
            <person name="Spatafora J.W."/>
            <person name="Tedersoo L."/>
            <person name="Vaario L.M."/>
            <person name="Yamada A."/>
            <person name="Yan M."/>
            <person name="Wang P."/>
            <person name="Xu J."/>
            <person name="Bruns T."/>
            <person name="Baldrian P."/>
            <person name="Vilgalys R."/>
            <person name="Dunand C."/>
            <person name="Henrissat B."/>
            <person name="Grigoriev I.V."/>
            <person name="Hibbett D."/>
            <person name="Nagy L.G."/>
            <person name="Martin F.M."/>
        </authorList>
    </citation>
    <scope>NUCLEOTIDE SEQUENCE</scope>
    <source>
        <strain evidence="1">P2</strain>
    </source>
</reference>
<reference evidence="1" key="1">
    <citation type="submission" date="2019-10" db="EMBL/GenBank/DDBJ databases">
        <authorList>
            <consortium name="DOE Joint Genome Institute"/>
            <person name="Kuo A."/>
            <person name="Miyauchi S."/>
            <person name="Kiss E."/>
            <person name="Drula E."/>
            <person name="Kohler A."/>
            <person name="Sanchez-Garcia M."/>
            <person name="Andreopoulos B."/>
            <person name="Barry K.W."/>
            <person name="Bonito G."/>
            <person name="Buee M."/>
            <person name="Carver A."/>
            <person name="Chen C."/>
            <person name="Cichocki N."/>
            <person name="Clum A."/>
            <person name="Culley D."/>
            <person name="Crous P.W."/>
            <person name="Fauchery L."/>
            <person name="Girlanda M."/>
            <person name="Hayes R."/>
            <person name="Keri Z."/>
            <person name="Labutti K."/>
            <person name="Lipzen A."/>
            <person name="Lombard V."/>
            <person name="Magnuson J."/>
            <person name="Maillard F."/>
            <person name="Morin E."/>
            <person name="Murat C."/>
            <person name="Nolan M."/>
            <person name="Ohm R."/>
            <person name="Pangilinan J."/>
            <person name="Pereira M."/>
            <person name="Perotto S."/>
            <person name="Peter M."/>
            <person name="Riley R."/>
            <person name="Sitrit Y."/>
            <person name="Stielow B."/>
            <person name="Szollosi G."/>
            <person name="Zifcakova L."/>
            <person name="Stursova M."/>
            <person name="Spatafora J.W."/>
            <person name="Tedersoo L."/>
            <person name="Vaario L.-M."/>
            <person name="Yamada A."/>
            <person name="Yan M."/>
            <person name="Wang P."/>
            <person name="Xu J."/>
            <person name="Bruns T."/>
            <person name="Baldrian P."/>
            <person name="Vilgalys R."/>
            <person name="Henrissat B."/>
            <person name="Grigoriev I.V."/>
            <person name="Hibbett D."/>
            <person name="Nagy L.G."/>
            <person name="Martin F.M."/>
        </authorList>
    </citation>
    <scope>NUCLEOTIDE SEQUENCE</scope>
    <source>
        <strain evidence="1">P2</strain>
    </source>
</reference>
<organism evidence="1 2">
    <name type="scientific">Thelephora ganbajun</name>
    <name type="common">Ganba fungus</name>
    <dbReference type="NCBI Taxonomy" id="370292"/>
    <lineage>
        <taxon>Eukaryota</taxon>
        <taxon>Fungi</taxon>
        <taxon>Dikarya</taxon>
        <taxon>Basidiomycota</taxon>
        <taxon>Agaricomycotina</taxon>
        <taxon>Agaricomycetes</taxon>
        <taxon>Thelephorales</taxon>
        <taxon>Thelephoraceae</taxon>
        <taxon>Thelephora</taxon>
    </lineage>
</organism>
<protein>
    <submittedName>
        <fullName evidence="1">Uncharacterized protein</fullName>
    </submittedName>
</protein>
<comment type="caution">
    <text evidence="1">The sequence shown here is derived from an EMBL/GenBank/DDBJ whole genome shotgun (WGS) entry which is preliminary data.</text>
</comment>